<protein>
    <submittedName>
        <fullName evidence="1">Uncharacterized protein</fullName>
    </submittedName>
</protein>
<sequence>MVQSGTGSSVFARTSREQRLLGRYCRTRVKQKISVLQHSRYIFSVDDREWSVWTLGFGPRCDHMSLLTALTFLFLADHLPDSVATLIRGSFAKKRPMMEIAANTDLNCARDDCSCGAPLLQQEFPRVIEVFIFKYSKSNSALGGYRIVEKMETSTDVVHSF</sequence>
<gene>
    <name evidence="1" type="ORF">BJY01DRAFT_197453</name>
</gene>
<accession>A0ABR4JTP7</accession>
<comment type="caution">
    <text evidence="1">The sequence shown here is derived from an EMBL/GenBank/DDBJ whole genome shotgun (WGS) entry which is preliminary data.</text>
</comment>
<dbReference type="Proteomes" id="UP001610446">
    <property type="component" value="Unassembled WGS sequence"/>
</dbReference>
<organism evidence="1 2">
    <name type="scientific">Aspergillus pseudoustus</name>
    <dbReference type="NCBI Taxonomy" id="1810923"/>
    <lineage>
        <taxon>Eukaryota</taxon>
        <taxon>Fungi</taxon>
        <taxon>Dikarya</taxon>
        <taxon>Ascomycota</taxon>
        <taxon>Pezizomycotina</taxon>
        <taxon>Eurotiomycetes</taxon>
        <taxon>Eurotiomycetidae</taxon>
        <taxon>Eurotiales</taxon>
        <taxon>Aspergillaceae</taxon>
        <taxon>Aspergillus</taxon>
        <taxon>Aspergillus subgen. Nidulantes</taxon>
    </lineage>
</organism>
<keyword evidence="2" id="KW-1185">Reference proteome</keyword>
<reference evidence="1 2" key="1">
    <citation type="submission" date="2024-07" db="EMBL/GenBank/DDBJ databases">
        <title>Section-level genome sequencing and comparative genomics of Aspergillus sections Usti and Cavernicolus.</title>
        <authorList>
            <consortium name="Lawrence Berkeley National Laboratory"/>
            <person name="Nybo J.L."/>
            <person name="Vesth T.C."/>
            <person name="Theobald S."/>
            <person name="Frisvad J.C."/>
            <person name="Larsen T.O."/>
            <person name="Kjaerboelling I."/>
            <person name="Rothschild-Mancinelli K."/>
            <person name="Lyhne E.K."/>
            <person name="Kogle M.E."/>
            <person name="Barry K."/>
            <person name="Clum A."/>
            <person name="Na H."/>
            <person name="Ledsgaard L."/>
            <person name="Lin J."/>
            <person name="Lipzen A."/>
            <person name="Kuo A."/>
            <person name="Riley R."/>
            <person name="Mondo S."/>
            <person name="Labutti K."/>
            <person name="Haridas S."/>
            <person name="Pangalinan J."/>
            <person name="Salamov A.A."/>
            <person name="Simmons B.A."/>
            <person name="Magnuson J.K."/>
            <person name="Chen J."/>
            <person name="Drula E."/>
            <person name="Henrissat B."/>
            <person name="Wiebenga A."/>
            <person name="Lubbers R.J."/>
            <person name="Gomes A.C."/>
            <person name="Makela M.R."/>
            <person name="Stajich J."/>
            <person name="Grigoriev I.V."/>
            <person name="Mortensen U.H."/>
            <person name="De Vries R.P."/>
            <person name="Baker S.E."/>
            <person name="Andersen M.R."/>
        </authorList>
    </citation>
    <scope>NUCLEOTIDE SEQUENCE [LARGE SCALE GENOMIC DNA]</scope>
    <source>
        <strain evidence="1 2">CBS 123904</strain>
    </source>
</reference>
<evidence type="ECO:0000313" key="2">
    <source>
        <dbReference type="Proteomes" id="UP001610446"/>
    </source>
</evidence>
<proteinExistence type="predicted"/>
<name>A0ABR4JTP7_9EURO</name>
<dbReference type="EMBL" id="JBFXLU010000092">
    <property type="protein sequence ID" value="KAL2843152.1"/>
    <property type="molecule type" value="Genomic_DNA"/>
</dbReference>
<evidence type="ECO:0000313" key="1">
    <source>
        <dbReference type="EMBL" id="KAL2843152.1"/>
    </source>
</evidence>